<evidence type="ECO:0000256" key="1">
    <source>
        <dbReference type="SAM" id="SignalP"/>
    </source>
</evidence>
<sequence>MALAAVPASLAVVVTGAPAQAEELKEFHTWAGTRKCLDVVTQNNTTVKIWRCSGADEQKWADSVSSFRNDTTRNKSPKTLEAGEHARNAITASAVILEEKCTVEAGLATFQ</sequence>
<evidence type="ECO:0000313" key="3">
    <source>
        <dbReference type="Proteomes" id="UP000669179"/>
    </source>
</evidence>
<proteinExistence type="predicted"/>
<dbReference type="AlphaFoldDB" id="A0A939TG83"/>
<organism evidence="2 3">
    <name type="scientific">Actinomadura barringtoniae</name>
    <dbReference type="NCBI Taxonomy" id="1427535"/>
    <lineage>
        <taxon>Bacteria</taxon>
        <taxon>Bacillati</taxon>
        <taxon>Actinomycetota</taxon>
        <taxon>Actinomycetes</taxon>
        <taxon>Streptosporangiales</taxon>
        <taxon>Thermomonosporaceae</taxon>
        <taxon>Actinomadura</taxon>
    </lineage>
</organism>
<accession>A0A939TG83</accession>
<dbReference type="Gene3D" id="2.80.10.50">
    <property type="match status" value="1"/>
</dbReference>
<evidence type="ECO:0000313" key="2">
    <source>
        <dbReference type="EMBL" id="MBO2455170.1"/>
    </source>
</evidence>
<feature type="chain" id="PRO_5037051429" evidence="1">
    <location>
        <begin position="22"/>
        <end position="111"/>
    </location>
</feature>
<dbReference type="EMBL" id="JAGEOJ010000033">
    <property type="protein sequence ID" value="MBO2455170.1"/>
    <property type="molecule type" value="Genomic_DNA"/>
</dbReference>
<gene>
    <name evidence="2" type="ORF">J4573_49350</name>
</gene>
<protein>
    <submittedName>
        <fullName evidence="2">RICIN domain-containing protein</fullName>
    </submittedName>
</protein>
<dbReference type="Proteomes" id="UP000669179">
    <property type="component" value="Unassembled WGS sequence"/>
</dbReference>
<dbReference type="SUPFAM" id="SSF50370">
    <property type="entry name" value="Ricin B-like lectins"/>
    <property type="match status" value="1"/>
</dbReference>
<feature type="signal peptide" evidence="1">
    <location>
        <begin position="1"/>
        <end position="21"/>
    </location>
</feature>
<reference evidence="2" key="1">
    <citation type="submission" date="2021-03" db="EMBL/GenBank/DDBJ databases">
        <authorList>
            <person name="Kanchanasin P."/>
            <person name="Saeng-In P."/>
            <person name="Phongsopitanun W."/>
            <person name="Yuki M."/>
            <person name="Kudo T."/>
            <person name="Ohkuma M."/>
            <person name="Tanasupawat S."/>
        </authorList>
    </citation>
    <scope>NUCLEOTIDE SEQUENCE</scope>
    <source>
        <strain evidence="2">GKU 128</strain>
    </source>
</reference>
<comment type="caution">
    <text evidence="2">The sequence shown here is derived from an EMBL/GenBank/DDBJ whole genome shotgun (WGS) entry which is preliminary data.</text>
</comment>
<dbReference type="RefSeq" id="WP_208263399.1">
    <property type="nucleotide sequence ID" value="NZ_JAGEOJ010000033.1"/>
</dbReference>
<keyword evidence="1" id="KW-0732">Signal</keyword>
<keyword evidence="3" id="KW-1185">Reference proteome</keyword>
<dbReference type="InterPro" id="IPR035992">
    <property type="entry name" value="Ricin_B-like_lectins"/>
</dbReference>
<name>A0A939TG83_9ACTN</name>